<keyword evidence="2" id="KW-0167">Capsid protein</keyword>
<proteinExistence type="predicted"/>
<protein>
    <submittedName>
        <fullName evidence="2">Spore coat protein YlbD</fullName>
    </submittedName>
</protein>
<gene>
    <name evidence="2" type="primary">ylbD</name>
    <name evidence="2" type="ORF">QYF49_11205</name>
</gene>
<comment type="caution">
    <text evidence="2">The sequence shown here is derived from an EMBL/GenBank/DDBJ whole genome shotgun (WGS) entry which is preliminary data.</text>
</comment>
<accession>A0ABT8E6N0</accession>
<sequence length="145" mass="16952">MKKDVEAFRIFVQKHPKLISEVRSNKRSWRDVYEDWYFLGEEHESWDPFKSVQDEEAVKSDHFRGLKERKQKQAPADQPPKKEITVGDVFSMFRDINVSELQQHIAQFSGAIEGIHQLLKQFQGSKPVQGPPTKPGESYFSIFKD</sequence>
<dbReference type="EMBL" id="JAUHLN010000002">
    <property type="protein sequence ID" value="MDN4073567.1"/>
    <property type="molecule type" value="Genomic_DNA"/>
</dbReference>
<reference evidence="2" key="1">
    <citation type="submission" date="2023-06" db="EMBL/GenBank/DDBJ databases">
        <title>Draft Genome Sequences of Representative Paenibacillus Polymyxa, Bacillus cereus, Fictibacillus sp., and Brevibacillus agri Strains Isolated from Amazonian Dark Earth.</title>
        <authorList>
            <person name="Pellegrinetti T.A."/>
            <person name="Cunha I.C.M."/>
            <person name="Chaves M.G."/>
            <person name="Freitas A.S."/>
            <person name="Silva A.V.R."/>
            <person name="Tsai S.M."/>
            <person name="Mendes L.W."/>
        </authorList>
    </citation>
    <scope>NUCLEOTIDE SEQUENCE</scope>
    <source>
        <strain evidence="2">CENA-BCM004</strain>
    </source>
</reference>
<organism evidence="2 3">
    <name type="scientific">Fictibacillus terranigra</name>
    <dbReference type="NCBI Taxonomy" id="3058424"/>
    <lineage>
        <taxon>Bacteria</taxon>
        <taxon>Bacillati</taxon>
        <taxon>Bacillota</taxon>
        <taxon>Bacilli</taxon>
        <taxon>Bacillales</taxon>
        <taxon>Fictibacillaceae</taxon>
        <taxon>Fictibacillus</taxon>
    </lineage>
</organism>
<dbReference type="RefSeq" id="WP_290399679.1">
    <property type="nucleotide sequence ID" value="NZ_JAUHLN010000002.1"/>
</dbReference>
<dbReference type="InterPro" id="IPR025953">
    <property type="entry name" value="YlbD_coat"/>
</dbReference>
<dbReference type="Pfam" id="PF14071">
    <property type="entry name" value="YlbD_coat"/>
    <property type="match status" value="1"/>
</dbReference>
<evidence type="ECO:0000256" key="1">
    <source>
        <dbReference type="SAM" id="MobiDB-lite"/>
    </source>
</evidence>
<dbReference type="Proteomes" id="UP001168694">
    <property type="component" value="Unassembled WGS sequence"/>
</dbReference>
<evidence type="ECO:0000313" key="3">
    <source>
        <dbReference type="Proteomes" id="UP001168694"/>
    </source>
</evidence>
<evidence type="ECO:0000313" key="2">
    <source>
        <dbReference type="EMBL" id="MDN4073567.1"/>
    </source>
</evidence>
<name>A0ABT8E6N0_9BACL</name>
<feature type="region of interest" description="Disordered" evidence="1">
    <location>
        <begin position="60"/>
        <end position="81"/>
    </location>
</feature>
<keyword evidence="2" id="KW-0946">Virion</keyword>
<keyword evidence="3" id="KW-1185">Reference proteome</keyword>